<dbReference type="GO" id="GO:0140359">
    <property type="term" value="F:ABC-type transporter activity"/>
    <property type="evidence" value="ECO:0007669"/>
    <property type="project" value="InterPro"/>
</dbReference>
<keyword evidence="6 12" id="KW-0067">ATP-binding</keyword>
<comment type="subcellular location">
    <subcellularLocation>
        <location evidence="1">Peroxisome membrane</location>
        <topology evidence="1">Multi-pass membrane protein</topology>
    </subcellularLocation>
</comment>
<feature type="transmembrane region" description="Helical" evidence="9">
    <location>
        <begin position="6"/>
        <end position="26"/>
    </location>
</feature>
<feature type="transmembrane region" description="Helical" evidence="9">
    <location>
        <begin position="225"/>
        <end position="252"/>
    </location>
</feature>
<dbReference type="PROSITE" id="PS50929">
    <property type="entry name" value="ABC_TM1F"/>
    <property type="match status" value="1"/>
</dbReference>
<dbReference type="PANTHER" id="PTHR11384:SF62">
    <property type="entry name" value="ATP-BINDING CASSETTE SUB-FAMILY D MEMBER 3"/>
    <property type="match status" value="1"/>
</dbReference>
<dbReference type="PROSITE" id="PS50893">
    <property type="entry name" value="ABC_TRANSPORTER_2"/>
    <property type="match status" value="1"/>
</dbReference>
<evidence type="ECO:0000256" key="2">
    <source>
        <dbReference type="ARBA" id="ARBA00008575"/>
    </source>
</evidence>
<dbReference type="EMBL" id="JAOPHQ010005689">
    <property type="protein sequence ID" value="KAK0134743.1"/>
    <property type="molecule type" value="Genomic_DNA"/>
</dbReference>
<evidence type="ECO:0000259" key="11">
    <source>
        <dbReference type="PROSITE" id="PS50929"/>
    </source>
</evidence>
<dbReference type="PROSITE" id="PS00211">
    <property type="entry name" value="ABC_TRANSPORTER_1"/>
    <property type="match status" value="1"/>
</dbReference>
<dbReference type="InterPro" id="IPR011527">
    <property type="entry name" value="ABC1_TM_dom"/>
</dbReference>
<dbReference type="PANTHER" id="PTHR11384">
    <property type="entry name" value="ATP-BINDING CASSETTE, SUB-FAMILY D MEMBER"/>
    <property type="match status" value="1"/>
</dbReference>
<keyword evidence="7 9" id="KW-1133">Transmembrane helix</keyword>
<reference evidence="12" key="1">
    <citation type="journal article" date="2023" name="Front. Mar. Sci.">
        <title>A new Merluccius polli reference genome to investigate the effects of global change in West African waters.</title>
        <authorList>
            <person name="Mateo J.L."/>
            <person name="Blanco-Fernandez C."/>
            <person name="Garcia-Vazquez E."/>
            <person name="Machado-Schiaffino G."/>
        </authorList>
    </citation>
    <scope>NUCLEOTIDE SEQUENCE</scope>
    <source>
        <strain evidence="12">C29</strain>
        <tissue evidence="12">Fin</tissue>
    </source>
</reference>
<protein>
    <submittedName>
        <fullName evidence="12">ATP-binding cassette sub-family D member 3</fullName>
    </submittedName>
</protein>
<evidence type="ECO:0000256" key="3">
    <source>
        <dbReference type="ARBA" id="ARBA00022448"/>
    </source>
</evidence>
<gene>
    <name evidence="12" type="primary">Abcd3</name>
    <name evidence="12" type="ORF">N1851_029635</name>
</gene>
<dbReference type="GO" id="GO:0005778">
    <property type="term" value="C:peroxisomal membrane"/>
    <property type="evidence" value="ECO:0007669"/>
    <property type="project" value="UniProtKB-SubCell"/>
</dbReference>
<dbReference type="SMART" id="SM00382">
    <property type="entry name" value="AAA"/>
    <property type="match status" value="1"/>
</dbReference>
<keyword evidence="4 9" id="KW-0812">Transmembrane</keyword>
<dbReference type="CDD" id="cd03223">
    <property type="entry name" value="ABCD_peroxisomal_ALDP"/>
    <property type="match status" value="1"/>
</dbReference>
<dbReference type="GO" id="GO:0007031">
    <property type="term" value="P:peroxisome organization"/>
    <property type="evidence" value="ECO:0007669"/>
    <property type="project" value="TreeGrafter"/>
</dbReference>
<proteinExistence type="inferred from homology"/>
<dbReference type="AlphaFoldDB" id="A0AA47M6V0"/>
<feature type="transmembrane region" description="Helical" evidence="9">
    <location>
        <begin position="38"/>
        <end position="56"/>
    </location>
</feature>
<dbReference type="Proteomes" id="UP001174136">
    <property type="component" value="Unassembled WGS sequence"/>
</dbReference>
<evidence type="ECO:0000313" key="13">
    <source>
        <dbReference type="Proteomes" id="UP001174136"/>
    </source>
</evidence>
<evidence type="ECO:0000256" key="1">
    <source>
        <dbReference type="ARBA" id="ARBA00004585"/>
    </source>
</evidence>
<evidence type="ECO:0000259" key="10">
    <source>
        <dbReference type="PROSITE" id="PS50893"/>
    </source>
</evidence>
<evidence type="ECO:0000256" key="5">
    <source>
        <dbReference type="ARBA" id="ARBA00022741"/>
    </source>
</evidence>
<dbReference type="SUPFAM" id="SSF52540">
    <property type="entry name" value="P-loop containing nucleoside triphosphate hydrolases"/>
    <property type="match status" value="1"/>
</dbReference>
<dbReference type="GO" id="GO:0016887">
    <property type="term" value="F:ATP hydrolysis activity"/>
    <property type="evidence" value="ECO:0007669"/>
    <property type="project" value="InterPro"/>
</dbReference>
<evidence type="ECO:0000256" key="6">
    <source>
        <dbReference type="ARBA" id="ARBA00022840"/>
    </source>
</evidence>
<dbReference type="FunFam" id="3.40.50.300:FF:000636">
    <property type="entry name" value="ATP-binding cassette sub-family D member 3"/>
    <property type="match status" value="1"/>
</dbReference>
<evidence type="ECO:0000256" key="4">
    <source>
        <dbReference type="ARBA" id="ARBA00022692"/>
    </source>
</evidence>
<keyword evidence="8 9" id="KW-0472">Membrane</keyword>
<dbReference type="GO" id="GO:0015910">
    <property type="term" value="P:long-chain fatty acid import into peroxisome"/>
    <property type="evidence" value="ECO:0007669"/>
    <property type="project" value="TreeGrafter"/>
</dbReference>
<feature type="transmembrane region" description="Helical" evidence="9">
    <location>
        <begin position="92"/>
        <end position="113"/>
    </location>
</feature>
<feature type="transmembrane region" description="Helical" evidence="9">
    <location>
        <begin position="134"/>
        <end position="151"/>
    </location>
</feature>
<feature type="domain" description="ABC transporter" evidence="10">
    <location>
        <begin position="487"/>
        <end position="712"/>
    </location>
</feature>
<comment type="caution">
    <text evidence="12">The sequence shown here is derived from an EMBL/GenBank/DDBJ whole genome shotgun (WGS) entry which is preliminary data.</text>
</comment>
<name>A0AA47M6V0_MERPO</name>
<dbReference type="InterPro" id="IPR003439">
    <property type="entry name" value="ABC_transporter-like_ATP-bd"/>
</dbReference>
<evidence type="ECO:0000256" key="9">
    <source>
        <dbReference type="SAM" id="Phobius"/>
    </source>
</evidence>
<evidence type="ECO:0000256" key="7">
    <source>
        <dbReference type="ARBA" id="ARBA00022989"/>
    </source>
</evidence>
<feature type="domain" description="ABC transmembrane type-1" evidence="11">
    <location>
        <begin position="137"/>
        <end position="329"/>
    </location>
</feature>
<evidence type="ECO:0000256" key="8">
    <source>
        <dbReference type="ARBA" id="ARBA00023136"/>
    </source>
</evidence>
<keyword evidence="3" id="KW-0813">Transport</keyword>
<dbReference type="GO" id="GO:0006635">
    <property type="term" value="P:fatty acid beta-oxidation"/>
    <property type="evidence" value="ECO:0007669"/>
    <property type="project" value="TreeGrafter"/>
</dbReference>
<evidence type="ECO:0000313" key="12">
    <source>
        <dbReference type="EMBL" id="KAK0134743.1"/>
    </source>
</evidence>
<sequence length="712" mass="81489">MAAVSKYLTARNSSIAGGVLLVLYVLKQRRRTSQLNRYVVGACITCIFMSTCWSFLQKESKKDRAAVDKLFLLRICRILRIMTPRLLCMETGYLLLIAVMLVIRTYCDVWMIQNGTMIESSIINRDSRLFKQHFYPYIAVIPVIALVNNFLKLGINELKLRFRERLTQHLYDQYLQGYTYYKMGNLDNRIANADQLLTQDVEKFCNSVVDLYSNLSKPLLDIGLYIFKLTSAIGAQGPACMMAYLLISGLFLTRLRRPVAKMTVTEQRYEGEYRYVNARLITNSEEIAFYNGNLREKQTIYATFQKLVDHLHNFIFFRFSMGFVDSIIAKCKHIVINFDQGLILCMALLTLMLVGNNGMILLLFLLLLLPPATTDIATGVGYLVVSRPFLDLSHPRHLHTKQSELMEDYYQSGRMLLRLSQALGRIVLAGRELTRLSGFTSRIAELMKVLKELNMGKYERTMVTQQEKEPGSRSEKLVLVPGSGRVINADNIIKFDHTPLATPNGEILIRDLTFEVMSGTNVLVCGPNGCGKSSLFRVLGELWPLFGGELTKPERGKLFYVPQRPYMTLGSLRDQVIYPDTLEAQNRKGISDQVLKEYLDNVQLGHILEREGGWNTVQDWMDVLSGGEKQRMAMARLFYHKPQFAILDECTSAVSVDVEDFIYSHCRTVGITLFTVSHRKSLWKHHKYYLHMDGRGNYEFKPITEETVEFGS</sequence>
<dbReference type="InterPro" id="IPR050835">
    <property type="entry name" value="ABC_transporter_sub-D"/>
</dbReference>
<dbReference type="GO" id="GO:0042760">
    <property type="term" value="P:very long-chain fatty acid catabolic process"/>
    <property type="evidence" value="ECO:0007669"/>
    <property type="project" value="TreeGrafter"/>
</dbReference>
<keyword evidence="13" id="KW-1185">Reference proteome</keyword>
<accession>A0AA47M6V0</accession>
<dbReference type="InterPro" id="IPR027417">
    <property type="entry name" value="P-loop_NTPase"/>
</dbReference>
<keyword evidence="5" id="KW-0547">Nucleotide-binding</keyword>
<dbReference type="GO" id="GO:0005524">
    <property type="term" value="F:ATP binding"/>
    <property type="evidence" value="ECO:0007669"/>
    <property type="project" value="UniProtKB-KW"/>
</dbReference>
<dbReference type="GO" id="GO:0005324">
    <property type="term" value="F:long-chain fatty acid transmembrane transporter activity"/>
    <property type="evidence" value="ECO:0007669"/>
    <property type="project" value="TreeGrafter"/>
</dbReference>
<dbReference type="InterPro" id="IPR036640">
    <property type="entry name" value="ABC1_TM_sf"/>
</dbReference>
<dbReference type="SUPFAM" id="SSF90123">
    <property type="entry name" value="ABC transporter transmembrane region"/>
    <property type="match status" value="1"/>
</dbReference>
<dbReference type="InterPro" id="IPR003593">
    <property type="entry name" value="AAA+_ATPase"/>
</dbReference>
<dbReference type="Pfam" id="PF06472">
    <property type="entry name" value="ABC_membrane_2"/>
    <property type="match status" value="1"/>
</dbReference>
<dbReference type="Gene3D" id="3.40.50.300">
    <property type="entry name" value="P-loop containing nucleotide triphosphate hydrolases"/>
    <property type="match status" value="1"/>
</dbReference>
<organism evidence="12 13">
    <name type="scientific">Merluccius polli</name>
    <name type="common">Benguela hake</name>
    <name type="synonym">Merluccius cadenati</name>
    <dbReference type="NCBI Taxonomy" id="89951"/>
    <lineage>
        <taxon>Eukaryota</taxon>
        <taxon>Metazoa</taxon>
        <taxon>Chordata</taxon>
        <taxon>Craniata</taxon>
        <taxon>Vertebrata</taxon>
        <taxon>Euteleostomi</taxon>
        <taxon>Actinopterygii</taxon>
        <taxon>Neopterygii</taxon>
        <taxon>Teleostei</taxon>
        <taxon>Neoteleostei</taxon>
        <taxon>Acanthomorphata</taxon>
        <taxon>Zeiogadaria</taxon>
        <taxon>Gadariae</taxon>
        <taxon>Gadiformes</taxon>
        <taxon>Gadoidei</taxon>
        <taxon>Merlucciidae</taxon>
        <taxon>Merluccius</taxon>
    </lineage>
</organism>
<comment type="similarity">
    <text evidence="2">Belongs to the ABC transporter superfamily. ABCD family. Peroxisomal fatty acyl CoA transporter (TC 3.A.1.203) subfamily.</text>
</comment>
<feature type="transmembrane region" description="Helical" evidence="9">
    <location>
        <begin position="342"/>
        <end position="369"/>
    </location>
</feature>
<dbReference type="InterPro" id="IPR017871">
    <property type="entry name" value="ABC_transporter-like_CS"/>
</dbReference>
<dbReference type="Pfam" id="PF00005">
    <property type="entry name" value="ABC_tran"/>
    <property type="match status" value="1"/>
</dbReference>